<feature type="region of interest" description="Disordered" evidence="1">
    <location>
        <begin position="218"/>
        <end position="266"/>
    </location>
</feature>
<feature type="compositionally biased region" description="Basic and acidic residues" evidence="1">
    <location>
        <begin position="40"/>
        <end position="91"/>
    </location>
</feature>
<feature type="compositionally biased region" description="Basic and acidic residues" evidence="1">
    <location>
        <begin position="1"/>
        <end position="13"/>
    </location>
</feature>
<feature type="compositionally biased region" description="Basic and acidic residues" evidence="1">
    <location>
        <begin position="118"/>
        <end position="134"/>
    </location>
</feature>
<feature type="compositionally biased region" description="Basic and acidic residues" evidence="1">
    <location>
        <begin position="249"/>
        <end position="266"/>
    </location>
</feature>
<feature type="region of interest" description="Disordered" evidence="1">
    <location>
        <begin position="1"/>
        <end position="180"/>
    </location>
</feature>
<reference evidence="2 3" key="1">
    <citation type="journal article" date="2007" name="Nature">
        <title>Evolution of genes and genomes on the Drosophila phylogeny.</title>
        <authorList>
            <consortium name="Drosophila 12 Genomes Consortium"/>
            <person name="Clark A.G."/>
            <person name="Eisen M.B."/>
            <person name="Smith D.R."/>
            <person name="Bergman C.M."/>
            <person name="Oliver B."/>
            <person name="Markow T.A."/>
            <person name="Kaufman T.C."/>
            <person name="Kellis M."/>
            <person name="Gelbart W."/>
            <person name="Iyer V.N."/>
            <person name="Pollard D.A."/>
            <person name="Sackton T.B."/>
            <person name="Larracuente A.M."/>
            <person name="Singh N.D."/>
            <person name="Abad J.P."/>
            <person name="Abt D.N."/>
            <person name="Adryan B."/>
            <person name="Aguade M."/>
            <person name="Akashi H."/>
            <person name="Anderson W.W."/>
            <person name="Aquadro C.F."/>
            <person name="Ardell D.H."/>
            <person name="Arguello R."/>
            <person name="Artieri C.G."/>
            <person name="Barbash D.A."/>
            <person name="Barker D."/>
            <person name="Barsanti P."/>
            <person name="Batterham P."/>
            <person name="Batzoglou S."/>
            <person name="Begun D."/>
            <person name="Bhutkar A."/>
            <person name="Blanco E."/>
            <person name="Bosak S.A."/>
            <person name="Bradley R.K."/>
            <person name="Brand A.D."/>
            <person name="Brent M.R."/>
            <person name="Brooks A.N."/>
            <person name="Brown R.H."/>
            <person name="Butlin R.K."/>
            <person name="Caggese C."/>
            <person name="Calvi B.R."/>
            <person name="Bernardo de Carvalho A."/>
            <person name="Caspi A."/>
            <person name="Castrezana S."/>
            <person name="Celniker S.E."/>
            <person name="Chang J.L."/>
            <person name="Chapple C."/>
            <person name="Chatterji S."/>
            <person name="Chinwalla A."/>
            <person name="Civetta A."/>
            <person name="Clifton S.W."/>
            <person name="Comeron J.M."/>
            <person name="Costello J.C."/>
            <person name="Coyne J.A."/>
            <person name="Daub J."/>
            <person name="David R.G."/>
            <person name="Delcher A.L."/>
            <person name="Delehaunty K."/>
            <person name="Do C.B."/>
            <person name="Ebling H."/>
            <person name="Edwards K."/>
            <person name="Eickbush T."/>
            <person name="Evans J.D."/>
            <person name="Filipski A."/>
            <person name="Findeiss S."/>
            <person name="Freyhult E."/>
            <person name="Fulton L."/>
            <person name="Fulton R."/>
            <person name="Garcia A.C."/>
            <person name="Gardiner A."/>
            <person name="Garfield D.A."/>
            <person name="Garvin B.E."/>
            <person name="Gibson G."/>
            <person name="Gilbert D."/>
            <person name="Gnerre S."/>
            <person name="Godfrey J."/>
            <person name="Good R."/>
            <person name="Gotea V."/>
            <person name="Gravely B."/>
            <person name="Greenberg A.J."/>
            <person name="Griffiths-Jones S."/>
            <person name="Gross S."/>
            <person name="Guigo R."/>
            <person name="Gustafson E.A."/>
            <person name="Haerty W."/>
            <person name="Hahn M.W."/>
            <person name="Halligan D.L."/>
            <person name="Halpern A.L."/>
            <person name="Halter G.M."/>
            <person name="Han M.V."/>
            <person name="Heger A."/>
            <person name="Hillier L."/>
            <person name="Hinrichs A.S."/>
            <person name="Holmes I."/>
            <person name="Hoskins R.A."/>
            <person name="Hubisz M.J."/>
            <person name="Hultmark D."/>
            <person name="Huntley M.A."/>
            <person name="Jaffe D.B."/>
            <person name="Jagadeeshan S."/>
            <person name="Jeck W.R."/>
            <person name="Johnson J."/>
            <person name="Jones C.D."/>
            <person name="Jordan W.C."/>
            <person name="Karpen G.H."/>
            <person name="Kataoka E."/>
            <person name="Keightley P.D."/>
            <person name="Kheradpour P."/>
            <person name="Kirkness E.F."/>
            <person name="Koerich L.B."/>
            <person name="Kristiansen K."/>
            <person name="Kudrna D."/>
            <person name="Kulathinal R.J."/>
            <person name="Kumar S."/>
            <person name="Kwok R."/>
            <person name="Lander E."/>
            <person name="Langley C.H."/>
            <person name="Lapoint R."/>
            <person name="Lazzaro B.P."/>
            <person name="Lee S.J."/>
            <person name="Levesque L."/>
            <person name="Li R."/>
            <person name="Lin C.F."/>
            <person name="Lin M.F."/>
            <person name="Lindblad-Toh K."/>
            <person name="Llopart A."/>
            <person name="Long M."/>
            <person name="Low L."/>
            <person name="Lozovsky E."/>
            <person name="Lu J."/>
            <person name="Luo M."/>
            <person name="Machado C.A."/>
            <person name="Makalowski W."/>
            <person name="Marzo M."/>
            <person name="Matsuda M."/>
            <person name="Matzkin L."/>
            <person name="McAllister B."/>
            <person name="McBride C.S."/>
            <person name="McKernan B."/>
            <person name="McKernan K."/>
            <person name="Mendez-Lago M."/>
            <person name="Minx P."/>
            <person name="Mollenhauer M.U."/>
            <person name="Montooth K."/>
            <person name="Mount S.M."/>
            <person name="Mu X."/>
            <person name="Myers E."/>
            <person name="Negre B."/>
            <person name="Newfeld S."/>
            <person name="Nielsen R."/>
            <person name="Noor M.A."/>
            <person name="O'Grady P."/>
            <person name="Pachter L."/>
            <person name="Papaceit M."/>
            <person name="Parisi M.J."/>
            <person name="Parisi M."/>
            <person name="Parts L."/>
            <person name="Pedersen J.S."/>
            <person name="Pesole G."/>
            <person name="Phillippy A.M."/>
            <person name="Ponting C.P."/>
            <person name="Pop M."/>
            <person name="Porcelli D."/>
            <person name="Powell J.R."/>
            <person name="Prohaska S."/>
            <person name="Pruitt K."/>
            <person name="Puig M."/>
            <person name="Quesneville H."/>
            <person name="Ram K.R."/>
            <person name="Rand D."/>
            <person name="Rasmussen M.D."/>
            <person name="Reed L.K."/>
            <person name="Reenan R."/>
            <person name="Reily A."/>
            <person name="Remington K.A."/>
            <person name="Rieger T.T."/>
            <person name="Ritchie M.G."/>
            <person name="Robin C."/>
            <person name="Rogers Y.H."/>
            <person name="Rohde C."/>
            <person name="Rozas J."/>
            <person name="Rubenfield M.J."/>
            <person name="Ruiz A."/>
            <person name="Russo S."/>
            <person name="Salzberg S.L."/>
            <person name="Sanchez-Gracia A."/>
            <person name="Saranga D.J."/>
            <person name="Sato H."/>
            <person name="Schaeffer S.W."/>
            <person name="Schatz M.C."/>
            <person name="Schlenke T."/>
            <person name="Schwartz R."/>
            <person name="Segarra C."/>
            <person name="Singh R.S."/>
            <person name="Sirot L."/>
            <person name="Sirota M."/>
            <person name="Sisneros N.B."/>
            <person name="Smith C.D."/>
            <person name="Smith T.F."/>
            <person name="Spieth J."/>
            <person name="Stage D.E."/>
            <person name="Stark A."/>
            <person name="Stephan W."/>
            <person name="Strausberg R.L."/>
            <person name="Strempel S."/>
            <person name="Sturgill D."/>
            <person name="Sutton G."/>
            <person name="Sutton G.G."/>
            <person name="Tao W."/>
            <person name="Teichmann S."/>
            <person name="Tobari Y.N."/>
            <person name="Tomimura Y."/>
            <person name="Tsolas J.M."/>
            <person name="Valente V.L."/>
            <person name="Venter E."/>
            <person name="Venter J.C."/>
            <person name="Vicario S."/>
            <person name="Vieira F.G."/>
            <person name="Vilella A.J."/>
            <person name="Villasante A."/>
            <person name="Walenz B."/>
            <person name="Wang J."/>
            <person name="Wasserman M."/>
            <person name="Watts T."/>
            <person name="Wilson D."/>
            <person name="Wilson R.K."/>
            <person name="Wing R.A."/>
            <person name="Wolfner M.F."/>
            <person name="Wong A."/>
            <person name="Wong G.K."/>
            <person name="Wu C.I."/>
            <person name="Wu G."/>
            <person name="Yamamoto D."/>
            <person name="Yang H.P."/>
            <person name="Yang S.P."/>
            <person name="Yorke J.A."/>
            <person name="Yoshida K."/>
            <person name="Zdobnov E."/>
            <person name="Zhang P."/>
            <person name="Zhang Y."/>
            <person name="Zimin A.V."/>
            <person name="Baldwin J."/>
            <person name="Abdouelleil A."/>
            <person name="Abdulkadir J."/>
            <person name="Abebe A."/>
            <person name="Abera B."/>
            <person name="Abreu J."/>
            <person name="Acer S.C."/>
            <person name="Aftuck L."/>
            <person name="Alexander A."/>
            <person name="An P."/>
            <person name="Anderson E."/>
            <person name="Anderson S."/>
            <person name="Arachi H."/>
            <person name="Azer M."/>
            <person name="Bachantsang P."/>
            <person name="Barry A."/>
            <person name="Bayul T."/>
            <person name="Berlin A."/>
            <person name="Bessette D."/>
            <person name="Bloom T."/>
            <person name="Blye J."/>
            <person name="Boguslavskiy L."/>
            <person name="Bonnet C."/>
            <person name="Boukhgalter B."/>
            <person name="Bourzgui I."/>
            <person name="Brown A."/>
            <person name="Cahill P."/>
            <person name="Channer S."/>
            <person name="Cheshatsang Y."/>
            <person name="Chuda L."/>
            <person name="Citroen M."/>
            <person name="Collymore A."/>
            <person name="Cooke P."/>
            <person name="Costello M."/>
            <person name="D'Aco K."/>
            <person name="Daza R."/>
            <person name="De Haan G."/>
            <person name="DeGray S."/>
            <person name="DeMaso C."/>
            <person name="Dhargay N."/>
            <person name="Dooley K."/>
            <person name="Dooley E."/>
            <person name="Doricent M."/>
            <person name="Dorje P."/>
            <person name="Dorjee K."/>
            <person name="Dupes A."/>
            <person name="Elong R."/>
            <person name="Falk J."/>
            <person name="Farina A."/>
            <person name="Faro S."/>
            <person name="Ferguson D."/>
            <person name="Fisher S."/>
            <person name="Foley C.D."/>
            <person name="Franke A."/>
            <person name="Friedrich D."/>
            <person name="Gadbois L."/>
            <person name="Gearin G."/>
            <person name="Gearin C.R."/>
            <person name="Giannoukos G."/>
            <person name="Goode T."/>
            <person name="Graham J."/>
            <person name="Grandbois E."/>
            <person name="Grewal S."/>
            <person name="Gyaltsen K."/>
            <person name="Hafez N."/>
            <person name="Hagos B."/>
            <person name="Hall J."/>
            <person name="Henson C."/>
            <person name="Hollinger A."/>
            <person name="Honan T."/>
            <person name="Huard M.D."/>
            <person name="Hughes L."/>
            <person name="Hurhula B."/>
            <person name="Husby M.E."/>
            <person name="Kamat A."/>
            <person name="Kanga B."/>
            <person name="Kashin S."/>
            <person name="Khazanovich D."/>
            <person name="Kisner P."/>
            <person name="Lance K."/>
            <person name="Lara M."/>
            <person name="Lee W."/>
            <person name="Lennon N."/>
            <person name="Letendre F."/>
            <person name="LeVine R."/>
            <person name="Lipovsky A."/>
            <person name="Liu X."/>
            <person name="Liu J."/>
            <person name="Liu S."/>
            <person name="Lokyitsang T."/>
            <person name="Lokyitsang Y."/>
            <person name="Lubonja R."/>
            <person name="Lui A."/>
            <person name="MacDonald P."/>
            <person name="Magnisalis V."/>
            <person name="Maru K."/>
            <person name="Matthews C."/>
            <person name="McCusker W."/>
            <person name="McDonough S."/>
            <person name="Mehta T."/>
            <person name="Meldrim J."/>
            <person name="Meneus L."/>
            <person name="Mihai O."/>
            <person name="Mihalev A."/>
            <person name="Mihova T."/>
            <person name="Mittelman R."/>
            <person name="Mlenga V."/>
            <person name="Montmayeur A."/>
            <person name="Mulrain L."/>
            <person name="Navidi A."/>
            <person name="Naylor J."/>
            <person name="Negash T."/>
            <person name="Nguyen T."/>
            <person name="Nguyen N."/>
            <person name="Nicol R."/>
            <person name="Norbu C."/>
            <person name="Norbu N."/>
            <person name="Novod N."/>
            <person name="O'Neill B."/>
            <person name="Osman S."/>
            <person name="Markiewicz E."/>
            <person name="Oyono O.L."/>
            <person name="Patti C."/>
            <person name="Phunkhang P."/>
            <person name="Pierre F."/>
            <person name="Priest M."/>
            <person name="Raghuraman S."/>
            <person name="Rege F."/>
            <person name="Reyes R."/>
            <person name="Rise C."/>
            <person name="Rogov P."/>
            <person name="Ross K."/>
            <person name="Ryan E."/>
            <person name="Settipalli S."/>
            <person name="Shea T."/>
            <person name="Sherpa N."/>
            <person name="Shi L."/>
            <person name="Shih D."/>
            <person name="Sparrow T."/>
            <person name="Spaulding J."/>
            <person name="Stalker J."/>
            <person name="Stange-Thomann N."/>
            <person name="Stavropoulos S."/>
            <person name="Stone C."/>
            <person name="Strader C."/>
            <person name="Tesfaye S."/>
            <person name="Thomson T."/>
            <person name="Thoulutsang Y."/>
            <person name="Thoulutsang D."/>
            <person name="Topham K."/>
            <person name="Topping I."/>
            <person name="Tsamla T."/>
            <person name="Vassiliev H."/>
            <person name="Vo A."/>
            <person name="Wangchuk T."/>
            <person name="Wangdi T."/>
            <person name="Weiand M."/>
            <person name="Wilkinson J."/>
            <person name="Wilson A."/>
            <person name="Yadav S."/>
            <person name="Young G."/>
            <person name="Yu Q."/>
            <person name="Zembek L."/>
            <person name="Zhong D."/>
            <person name="Zimmer A."/>
            <person name="Zwirko Z."/>
            <person name="Jaffe D.B."/>
            <person name="Alvarez P."/>
            <person name="Brockman W."/>
            <person name="Butler J."/>
            <person name="Chin C."/>
            <person name="Gnerre S."/>
            <person name="Grabherr M."/>
            <person name="Kleber M."/>
            <person name="Mauceli E."/>
            <person name="MacCallum I."/>
        </authorList>
    </citation>
    <scope>NUCLEOTIDE SEQUENCE [LARGE SCALE GENOMIC DNA]</scope>
    <source>
        <strain evidence="3">Tucson 14030-0811.24</strain>
    </source>
</reference>
<feature type="compositionally biased region" description="Polar residues" evidence="1">
    <location>
        <begin position="219"/>
        <end position="231"/>
    </location>
</feature>
<dbReference type="HOGENOM" id="CLU_676654_0_0_1"/>
<evidence type="ECO:0000313" key="3">
    <source>
        <dbReference type="Proteomes" id="UP000007798"/>
    </source>
</evidence>
<feature type="compositionally biased region" description="Polar residues" evidence="1">
    <location>
        <begin position="168"/>
        <end position="177"/>
    </location>
</feature>
<evidence type="ECO:0000313" key="2">
    <source>
        <dbReference type="EMBL" id="EDW76552.2"/>
    </source>
</evidence>
<name>B4MWR3_DROWI</name>
<dbReference type="InParanoid" id="B4MWR3"/>
<organism evidence="2 3">
    <name type="scientific">Drosophila willistoni</name>
    <name type="common">Fruit fly</name>
    <dbReference type="NCBI Taxonomy" id="7260"/>
    <lineage>
        <taxon>Eukaryota</taxon>
        <taxon>Metazoa</taxon>
        <taxon>Ecdysozoa</taxon>
        <taxon>Arthropoda</taxon>
        <taxon>Hexapoda</taxon>
        <taxon>Insecta</taxon>
        <taxon>Pterygota</taxon>
        <taxon>Neoptera</taxon>
        <taxon>Endopterygota</taxon>
        <taxon>Diptera</taxon>
        <taxon>Brachycera</taxon>
        <taxon>Muscomorpha</taxon>
        <taxon>Ephydroidea</taxon>
        <taxon>Drosophilidae</taxon>
        <taxon>Drosophila</taxon>
        <taxon>Sophophora</taxon>
    </lineage>
</organism>
<gene>
    <name evidence="2" type="primary">Dwil\GK15523</name>
    <name evidence="2" type="ORF">Dwil_GK15523</name>
</gene>
<keyword evidence="3" id="KW-1185">Reference proteome</keyword>
<proteinExistence type="predicted"/>
<protein>
    <submittedName>
        <fullName evidence="2">Uncharacterized protein</fullName>
    </submittedName>
</protein>
<accession>B4MWR3</accession>
<evidence type="ECO:0000256" key="1">
    <source>
        <dbReference type="SAM" id="MobiDB-lite"/>
    </source>
</evidence>
<feature type="compositionally biased region" description="Low complexity" evidence="1">
    <location>
        <begin position="239"/>
        <end position="248"/>
    </location>
</feature>
<dbReference type="OrthoDB" id="7860247at2759"/>
<dbReference type="EMBL" id="CH963857">
    <property type="protein sequence ID" value="EDW76552.2"/>
    <property type="molecule type" value="Genomic_DNA"/>
</dbReference>
<dbReference type="Proteomes" id="UP000007798">
    <property type="component" value="Unassembled WGS sequence"/>
</dbReference>
<dbReference type="AlphaFoldDB" id="B4MWR3"/>
<sequence length="266" mass="30364">MEESNFAKKKEETQTQTQTPEQMREEEMAAIAAKENQQVSKDDTLKGSEPPKKWEAKKEIDKTESKSTAKEAEKQERIEKARAKRAQEEANKQSAGEITDEDVPQRTVDKGWALAQATDDKKEVRVSDDSKADSSSDTTGKSKKSSWFNFSLIKREPSRFKPTINPDHPSSSPQSVDNAIKLRKAKQRYKQEMAHLRQSYEYRLGLVRQLKQELKSNFKSDQQQLHSSYQLQIHDREIGSSAEPSSESDSTRKPEVQDNKDDKAST</sequence>